<organism evidence="4 5">
    <name type="scientific">Chionoecetes opilio</name>
    <name type="common">Atlantic snow crab</name>
    <name type="synonym">Cancer opilio</name>
    <dbReference type="NCBI Taxonomy" id="41210"/>
    <lineage>
        <taxon>Eukaryota</taxon>
        <taxon>Metazoa</taxon>
        <taxon>Ecdysozoa</taxon>
        <taxon>Arthropoda</taxon>
        <taxon>Crustacea</taxon>
        <taxon>Multicrustacea</taxon>
        <taxon>Malacostraca</taxon>
        <taxon>Eumalacostraca</taxon>
        <taxon>Eucarida</taxon>
        <taxon>Decapoda</taxon>
        <taxon>Pleocyemata</taxon>
        <taxon>Brachyura</taxon>
        <taxon>Eubrachyura</taxon>
        <taxon>Majoidea</taxon>
        <taxon>Majidae</taxon>
        <taxon>Chionoecetes</taxon>
    </lineage>
</organism>
<evidence type="ECO:0000256" key="2">
    <source>
        <dbReference type="SAM" id="MobiDB-lite"/>
    </source>
</evidence>
<dbReference type="GO" id="GO:0005634">
    <property type="term" value="C:nucleus"/>
    <property type="evidence" value="ECO:0007669"/>
    <property type="project" value="TreeGrafter"/>
</dbReference>
<comment type="caution">
    <text evidence="4">The sequence shown here is derived from an EMBL/GenBank/DDBJ whole genome shotgun (WGS) entry which is preliminary data.</text>
</comment>
<feature type="region of interest" description="Disordered" evidence="2">
    <location>
        <begin position="136"/>
        <end position="305"/>
    </location>
</feature>
<dbReference type="InterPro" id="IPR051095">
    <property type="entry name" value="Dros_DevTransReg"/>
</dbReference>
<dbReference type="PROSITE" id="PS50097">
    <property type="entry name" value="BTB"/>
    <property type="match status" value="1"/>
</dbReference>
<feature type="domain" description="BTB" evidence="3">
    <location>
        <begin position="45"/>
        <end position="110"/>
    </location>
</feature>
<evidence type="ECO:0000256" key="1">
    <source>
        <dbReference type="ARBA" id="ARBA00023242"/>
    </source>
</evidence>
<name>A0A8J4XMH6_CHIOP</name>
<dbReference type="SUPFAM" id="SSF54695">
    <property type="entry name" value="POZ domain"/>
    <property type="match status" value="1"/>
</dbReference>
<dbReference type="PANTHER" id="PTHR23110:SF109">
    <property type="entry name" value="FI07618P-RELATED"/>
    <property type="match status" value="1"/>
</dbReference>
<dbReference type="AlphaFoldDB" id="A0A8J4XMH6"/>
<dbReference type="SMART" id="SM00225">
    <property type="entry name" value="BTB"/>
    <property type="match status" value="1"/>
</dbReference>
<dbReference type="EMBL" id="JACEEZ010024793">
    <property type="protein sequence ID" value="KAG0708052.1"/>
    <property type="molecule type" value="Genomic_DNA"/>
</dbReference>
<evidence type="ECO:0000313" key="5">
    <source>
        <dbReference type="Proteomes" id="UP000770661"/>
    </source>
</evidence>
<feature type="compositionally biased region" description="Low complexity" evidence="2">
    <location>
        <begin position="153"/>
        <end position="175"/>
    </location>
</feature>
<dbReference type="InterPro" id="IPR011333">
    <property type="entry name" value="SKP1/BTB/POZ_sf"/>
</dbReference>
<proteinExistence type="predicted"/>
<feature type="compositionally biased region" description="Basic and acidic residues" evidence="2">
    <location>
        <begin position="290"/>
        <end position="305"/>
    </location>
</feature>
<accession>A0A8J4XMH6</accession>
<keyword evidence="5" id="KW-1185">Reference proteome</keyword>
<sequence>MCREDPLPHPALLMMGSDQYCLKWNNHWANLIRVFNSLLQSETFVDVTLACEGRHLKAHRLVLSACSPYFKELLVAHPDKHPIVILKDVRYSELRTLIEFIYNGEVSVEQNDLAALLCTARELQIKGLADNRLPGAPSPHCTGRDVGEGGKYTLTPTSTAGLPTATTTCSTSPPLEAAHLKGGSPRRKGGSEDRPPPPLTALHPGMPPSTFCSTHLSAYPYHSHPTSREASPVHKRRRVSVEGCEEDGEAGEGRKQAQSDPPNGHFPHHPDSHDRQYTLTSNASGIRLIDPTRREVSWETPKELF</sequence>
<dbReference type="GO" id="GO:0006357">
    <property type="term" value="P:regulation of transcription by RNA polymerase II"/>
    <property type="evidence" value="ECO:0007669"/>
    <property type="project" value="TreeGrafter"/>
</dbReference>
<dbReference type="Gene3D" id="3.30.710.10">
    <property type="entry name" value="Potassium Channel Kv1.1, Chain A"/>
    <property type="match status" value="1"/>
</dbReference>
<evidence type="ECO:0000313" key="4">
    <source>
        <dbReference type="EMBL" id="KAG0708052.1"/>
    </source>
</evidence>
<dbReference type="Proteomes" id="UP000770661">
    <property type="component" value="Unassembled WGS sequence"/>
</dbReference>
<evidence type="ECO:0000259" key="3">
    <source>
        <dbReference type="PROSITE" id="PS50097"/>
    </source>
</evidence>
<dbReference type="Pfam" id="PF00651">
    <property type="entry name" value="BTB"/>
    <property type="match status" value="1"/>
</dbReference>
<dbReference type="CDD" id="cd18315">
    <property type="entry name" value="BTB_POZ_BAB-like"/>
    <property type="match status" value="1"/>
</dbReference>
<gene>
    <name evidence="4" type="primary">lola_3</name>
    <name evidence="4" type="ORF">GWK47_024068</name>
</gene>
<dbReference type="PANTHER" id="PTHR23110">
    <property type="entry name" value="BTB DOMAIN TRANSCRIPTION FACTOR"/>
    <property type="match status" value="1"/>
</dbReference>
<reference evidence="4" key="1">
    <citation type="submission" date="2020-07" db="EMBL/GenBank/DDBJ databases">
        <title>The High-quality genome of the commercially important snow crab, Chionoecetes opilio.</title>
        <authorList>
            <person name="Jeong J.-H."/>
            <person name="Ryu S."/>
        </authorList>
    </citation>
    <scope>NUCLEOTIDE SEQUENCE</scope>
    <source>
        <strain evidence="4">MADBK_172401_WGS</strain>
        <tissue evidence="4">Digestive gland</tissue>
    </source>
</reference>
<keyword evidence="1" id="KW-0539">Nucleus</keyword>
<protein>
    <submittedName>
        <fullName evidence="4">Longitudinals lacking protein, isoforms H/M/V</fullName>
    </submittedName>
</protein>
<dbReference type="OrthoDB" id="10261408at2759"/>
<dbReference type="InterPro" id="IPR000210">
    <property type="entry name" value="BTB/POZ_dom"/>
</dbReference>